<dbReference type="Pfam" id="PF00884">
    <property type="entry name" value="Sulfatase"/>
    <property type="match status" value="1"/>
</dbReference>
<keyword evidence="4" id="KW-1133">Transmembrane helix</keyword>
<dbReference type="InterPro" id="IPR000917">
    <property type="entry name" value="Sulfatase_N"/>
</dbReference>
<gene>
    <name evidence="7" type="ORF">C7374_1132</name>
</gene>
<accession>A0A364JSV9</accession>
<proteinExistence type="predicted"/>
<evidence type="ECO:0000256" key="5">
    <source>
        <dbReference type="ARBA" id="ARBA00023136"/>
    </source>
</evidence>
<protein>
    <submittedName>
        <fullName evidence="7">Sulfatase-like protein</fullName>
    </submittedName>
</protein>
<feature type="domain" description="Sulfatase N-terminal" evidence="6">
    <location>
        <begin position="5"/>
        <end position="206"/>
    </location>
</feature>
<dbReference type="Proteomes" id="UP000249453">
    <property type="component" value="Unassembled WGS sequence"/>
</dbReference>
<dbReference type="PANTHER" id="PTHR47371:SF3">
    <property type="entry name" value="PHOSPHOGLYCEROL TRANSFERASE I"/>
    <property type="match status" value="1"/>
</dbReference>
<evidence type="ECO:0000313" key="7">
    <source>
        <dbReference type="EMBL" id="RAK26553.1"/>
    </source>
</evidence>
<reference evidence="7 8" key="1">
    <citation type="submission" date="2018-06" db="EMBL/GenBank/DDBJ databases">
        <title>Genomic Encyclopedia of Type Strains, Phase IV (KMG-IV): sequencing the most valuable type-strain genomes for metagenomic binning, comparative biology and taxonomic classification.</title>
        <authorList>
            <person name="Goeker M."/>
        </authorList>
    </citation>
    <scope>NUCLEOTIDE SEQUENCE [LARGE SCALE GENOMIC DNA]</scope>
    <source>
        <strain evidence="7 8">DSM 26720</strain>
    </source>
</reference>
<dbReference type="Gene3D" id="3.40.720.10">
    <property type="entry name" value="Alkaline Phosphatase, subunit A"/>
    <property type="match status" value="1"/>
</dbReference>
<comment type="subcellular location">
    <subcellularLocation>
        <location evidence="1">Cell membrane</location>
        <topology evidence="1">Multi-pass membrane protein</topology>
    </subcellularLocation>
</comment>
<evidence type="ECO:0000256" key="3">
    <source>
        <dbReference type="ARBA" id="ARBA00022692"/>
    </source>
</evidence>
<dbReference type="EMBL" id="QLMK01000013">
    <property type="protein sequence ID" value="RAK26553.1"/>
    <property type="molecule type" value="Genomic_DNA"/>
</dbReference>
<dbReference type="InterPro" id="IPR050448">
    <property type="entry name" value="OpgB/LTA_synthase_biosynth"/>
</dbReference>
<evidence type="ECO:0000313" key="8">
    <source>
        <dbReference type="Proteomes" id="UP000249453"/>
    </source>
</evidence>
<evidence type="ECO:0000256" key="1">
    <source>
        <dbReference type="ARBA" id="ARBA00004651"/>
    </source>
</evidence>
<keyword evidence="8" id="KW-1185">Reference proteome</keyword>
<organism evidence="7 8">
    <name type="scientific">Falsochrobactrum ovis</name>
    <dbReference type="NCBI Taxonomy" id="1293442"/>
    <lineage>
        <taxon>Bacteria</taxon>
        <taxon>Pseudomonadati</taxon>
        <taxon>Pseudomonadota</taxon>
        <taxon>Alphaproteobacteria</taxon>
        <taxon>Hyphomicrobiales</taxon>
        <taxon>Brucellaceae</taxon>
        <taxon>Falsochrobactrum</taxon>
    </lineage>
</organism>
<keyword evidence="3" id="KW-0812">Transmembrane</keyword>
<sequence length="285" mass="32155">MFGGGTPNATLELLSGLSTHNPAVAGIIYQEYRDFFADATSTLPSHLRANNFQTESLHNYLQKFWFRDEVEPKLGFTAFHGIEQMAPHDEPVYPRDKILYDHAISRIEAAAGKKLFLHLATMYTHGPYTDGNGSEPIANYRKKLRASINDMEEFITSIRSKYPEAFFFIYGDHKPSLPETQLSPSSGRHEIGDVPVLIIDPIADRANKLRSQTEGKPFFCFPAVVAEIYYRMDLPVKKYNETACSEYKGSHYMEAANSIPAWVYTAAMFDETASVPLYDLVSSSR</sequence>
<dbReference type="SUPFAM" id="SSF53649">
    <property type="entry name" value="Alkaline phosphatase-like"/>
    <property type="match status" value="1"/>
</dbReference>
<dbReference type="InterPro" id="IPR017850">
    <property type="entry name" value="Alkaline_phosphatase_core_sf"/>
</dbReference>
<name>A0A364JSV9_9HYPH</name>
<evidence type="ECO:0000259" key="6">
    <source>
        <dbReference type="Pfam" id="PF00884"/>
    </source>
</evidence>
<dbReference type="PANTHER" id="PTHR47371">
    <property type="entry name" value="LIPOTEICHOIC ACID SYNTHASE"/>
    <property type="match status" value="1"/>
</dbReference>
<dbReference type="AlphaFoldDB" id="A0A364JSV9"/>
<dbReference type="GO" id="GO:0005886">
    <property type="term" value="C:plasma membrane"/>
    <property type="evidence" value="ECO:0007669"/>
    <property type="project" value="UniProtKB-SubCell"/>
</dbReference>
<evidence type="ECO:0000256" key="4">
    <source>
        <dbReference type="ARBA" id="ARBA00022989"/>
    </source>
</evidence>
<evidence type="ECO:0000256" key="2">
    <source>
        <dbReference type="ARBA" id="ARBA00022475"/>
    </source>
</evidence>
<keyword evidence="5" id="KW-0472">Membrane</keyword>
<comment type="caution">
    <text evidence="7">The sequence shown here is derived from an EMBL/GenBank/DDBJ whole genome shotgun (WGS) entry which is preliminary data.</text>
</comment>
<keyword evidence="2" id="KW-1003">Cell membrane</keyword>